<reference evidence="2" key="1">
    <citation type="journal article" date="2011" name="Plant Physiol.">
        <title>Comprehensive sequence analysis of 24,783 barley full-length cDNAs derived from 12 clone libraries.</title>
        <authorList>
            <person name="Matsumoto T."/>
            <person name="Tanaka T."/>
            <person name="Sakai H."/>
            <person name="Amano N."/>
            <person name="Kanamori H."/>
            <person name="Kurita K."/>
            <person name="Kikuta A."/>
            <person name="Kamiya K."/>
            <person name="Yamamoto M."/>
            <person name="Ikawa H."/>
            <person name="Fujii N."/>
            <person name="Hori K."/>
            <person name="Itoh T."/>
            <person name="Sato K."/>
        </authorList>
    </citation>
    <scope>NUCLEOTIDE SEQUENCE</scope>
    <source>
        <tissue evidence="2">Leaf</tissue>
    </source>
</reference>
<proteinExistence type="evidence at transcript level"/>
<sequence>MAPVLHRSFHPRRRPLRRSSHPGRYAVSPHASLAKLHRSIYHGRRCCITTFVVVVTHSVATFAMAAGAALKHPVAGNVASHHPPWSLVLHRSFFRRRRSLRHSFRHGRRAALKHPSPMKQHGSGMCSDGASSAASGATMYRCRTDAVAAISKVGGSPCSDTALADGCKIEGENGTDVRCVEEILRVLTIQTSC</sequence>
<organism evidence="2">
    <name type="scientific">Hordeum vulgare subsp. vulgare</name>
    <name type="common">Domesticated barley</name>
    <dbReference type="NCBI Taxonomy" id="112509"/>
    <lineage>
        <taxon>Eukaryota</taxon>
        <taxon>Viridiplantae</taxon>
        <taxon>Streptophyta</taxon>
        <taxon>Embryophyta</taxon>
        <taxon>Tracheophyta</taxon>
        <taxon>Spermatophyta</taxon>
        <taxon>Magnoliopsida</taxon>
        <taxon>Liliopsida</taxon>
        <taxon>Poales</taxon>
        <taxon>Poaceae</taxon>
        <taxon>BOP clade</taxon>
        <taxon>Pooideae</taxon>
        <taxon>Triticodae</taxon>
        <taxon>Triticeae</taxon>
        <taxon>Hordeinae</taxon>
        <taxon>Hordeum</taxon>
    </lineage>
</organism>
<protein>
    <submittedName>
        <fullName evidence="2">Predicted protein</fullName>
    </submittedName>
</protein>
<evidence type="ECO:0000256" key="1">
    <source>
        <dbReference type="SAM" id="MobiDB-lite"/>
    </source>
</evidence>
<dbReference type="EMBL" id="AK356116">
    <property type="protein sequence ID" value="BAJ87334.1"/>
    <property type="molecule type" value="mRNA"/>
</dbReference>
<dbReference type="AlphaFoldDB" id="F2CWW3"/>
<feature type="region of interest" description="Disordered" evidence="1">
    <location>
        <begin position="105"/>
        <end position="127"/>
    </location>
</feature>
<evidence type="ECO:0000313" key="2">
    <source>
        <dbReference type="EMBL" id="BAJ87334.1"/>
    </source>
</evidence>
<name>F2CWW3_HORVV</name>
<feature type="compositionally biased region" description="Basic residues" evidence="1">
    <location>
        <begin position="7"/>
        <end position="21"/>
    </location>
</feature>
<feature type="region of interest" description="Disordered" evidence="1">
    <location>
        <begin position="1"/>
        <end position="24"/>
    </location>
</feature>
<accession>F2CWW3</accession>